<keyword evidence="1" id="KW-0812">Transmembrane</keyword>
<feature type="transmembrane region" description="Helical" evidence="1">
    <location>
        <begin position="62"/>
        <end position="83"/>
    </location>
</feature>
<evidence type="ECO:0000313" key="3">
    <source>
        <dbReference type="Proteomes" id="UP000267128"/>
    </source>
</evidence>
<dbReference type="RefSeq" id="WP_123228491.1">
    <property type="nucleotide sequence ID" value="NZ_RJSE01000007.1"/>
</dbReference>
<evidence type="ECO:0000313" key="2">
    <source>
        <dbReference type="EMBL" id="RNL63198.1"/>
    </source>
</evidence>
<evidence type="ECO:0000256" key="1">
    <source>
        <dbReference type="SAM" id="Phobius"/>
    </source>
</evidence>
<comment type="caution">
    <text evidence="2">The sequence shown here is derived from an EMBL/GenBank/DDBJ whole genome shotgun (WGS) entry which is preliminary data.</text>
</comment>
<keyword evidence="1" id="KW-1133">Transmembrane helix</keyword>
<keyword evidence="1" id="KW-0472">Membrane</keyword>
<reference evidence="2 3" key="1">
    <citation type="submission" date="2018-11" db="EMBL/GenBank/DDBJ databases">
        <authorList>
            <person name="Li F."/>
        </authorList>
    </citation>
    <scope>NUCLEOTIDE SEQUENCE [LARGE SCALE GENOMIC DNA]</scope>
    <source>
        <strain evidence="2 3">Gsoil 097</strain>
    </source>
</reference>
<accession>A0A3N0CI93</accession>
<dbReference type="EMBL" id="RJSE01000007">
    <property type="protein sequence ID" value="RNL63198.1"/>
    <property type="molecule type" value="Genomic_DNA"/>
</dbReference>
<proteinExistence type="predicted"/>
<organism evidence="2 3">
    <name type="scientific">Nocardioides marmoriginsengisoli</name>
    <dbReference type="NCBI Taxonomy" id="661483"/>
    <lineage>
        <taxon>Bacteria</taxon>
        <taxon>Bacillati</taxon>
        <taxon>Actinomycetota</taxon>
        <taxon>Actinomycetes</taxon>
        <taxon>Propionibacteriales</taxon>
        <taxon>Nocardioidaceae</taxon>
        <taxon>Nocardioides</taxon>
    </lineage>
</organism>
<dbReference type="AlphaFoldDB" id="A0A3N0CI93"/>
<dbReference type="Proteomes" id="UP000267128">
    <property type="component" value="Unassembled WGS sequence"/>
</dbReference>
<protein>
    <submittedName>
        <fullName evidence="2">Uncharacterized protein</fullName>
    </submittedName>
</protein>
<gene>
    <name evidence="2" type="ORF">EFK50_15990</name>
</gene>
<sequence>MPASKVVDFFLNTSKESKEGQVVEAPAFSLTKVMIVLAPLVTTIVTLVTDKVGKTDFSSGEVTAMIVALLALLALTSAADVLARGIATSAEKSAAGAKAAAEARTQVIPLNPTVAGQLVKDGPDEDVKIVAMSNASPPEFLVLRADDTLSWHPVSSVTL</sequence>
<keyword evidence="3" id="KW-1185">Reference proteome</keyword>
<name>A0A3N0CI93_9ACTN</name>